<dbReference type="InterPro" id="IPR005618">
    <property type="entry name" value="OMPW"/>
</dbReference>
<dbReference type="GO" id="GO:0019867">
    <property type="term" value="C:outer membrane"/>
    <property type="evidence" value="ECO:0007669"/>
    <property type="project" value="InterPro"/>
</dbReference>
<reference evidence="1 2" key="1">
    <citation type="submission" date="2015-12" db="EMBL/GenBank/DDBJ databases">
        <title>Genome sequence of Mucilaginibacter gotjawali.</title>
        <authorList>
            <person name="Lee J.S."/>
            <person name="Lee K.C."/>
            <person name="Kim K.K."/>
            <person name="Lee B.W."/>
        </authorList>
    </citation>
    <scope>NUCLEOTIDE SEQUENCE [LARGE SCALE GENOMIC DNA]</scope>
    <source>
        <strain evidence="1 2">SA3-7</strain>
    </source>
</reference>
<protein>
    <submittedName>
        <fullName evidence="1">Outer membrane protein W</fullName>
    </submittedName>
</protein>
<evidence type="ECO:0000313" key="1">
    <source>
        <dbReference type="EMBL" id="BAU53491.1"/>
    </source>
</evidence>
<evidence type="ECO:0000313" key="2">
    <source>
        <dbReference type="Proteomes" id="UP000218263"/>
    </source>
</evidence>
<keyword evidence="2" id="KW-1185">Reference proteome</keyword>
<dbReference type="KEGG" id="mgot:MgSA37_01659"/>
<dbReference type="AlphaFoldDB" id="A0A0X8X0L7"/>
<dbReference type="RefSeq" id="WP_096351082.1">
    <property type="nucleotide sequence ID" value="NZ_AP017313.1"/>
</dbReference>
<sequence length="230" mass="24767">MKKILLTTLTLLSFTSLTCLAQQKGEWDIRLRGIDVVPQESATIGVIGGNVSIDHAIVPELDFTYFFVNNWSAELILGTTRHTVTTVGSNLTAIGGSSSANVNLGKVSLLPPTLTLQYHIPTGSGFKPYIGLGVNYTIFYNVDNGPVVSGVSYQNHFGFATQIGSDFDLSKKVFFNIDVKKIWLSSNVVVNASNLTPASSPQLSPVLATIPAAVKINPWVLGVGFGYRFK</sequence>
<dbReference type="InterPro" id="IPR011250">
    <property type="entry name" value="OMP/PagP_B-barrel"/>
</dbReference>
<proteinExistence type="predicted"/>
<dbReference type="SUPFAM" id="SSF56925">
    <property type="entry name" value="OMPA-like"/>
    <property type="match status" value="1"/>
</dbReference>
<gene>
    <name evidence="1" type="primary">ompW</name>
    <name evidence="1" type="ORF">MgSA37_01659</name>
</gene>
<dbReference type="GO" id="GO:0055085">
    <property type="term" value="P:transmembrane transport"/>
    <property type="evidence" value="ECO:0007669"/>
    <property type="project" value="TreeGrafter"/>
</dbReference>
<name>A0A0X8X0L7_9SPHI</name>
<dbReference type="Gene3D" id="2.40.160.20">
    <property type="match status" value="1"/>
</dbReference>
<dbReference type="OrthoDB" id="9807574at2"/>
<dbReference type="Pfam" id="PF03922">
    <property type="entry name" value="OmpW"/>
    <property type="match status" value="1"/>
</dbReference>
<organism evidence="1 2">
    <name type="scientific">Mucilaginibacter gotjawali</name>
    <dbReference type="NCBI Taxonomy" id="1550579"/>
    <lineage>
        <taxon>Bacteria</taxon>
        <taxon>Pseudomonadati</taxon>
        <taxon>Bacteroidota</taxon>
        <taxon>Sphingobacteriia</taxon>
        <taxon>Sphingobacteriales</taxon>
        <taxon>Sphingobacteriaceae</taxon>
        <taxon>Mucilaginibacter</taxon>
    </lineage>
</organism>
<accession>A0A0X8X0L7</accession>
<dbReference type="EMBL" id="AP017313">
    <property type="protein sequence ID" value="BAU53491.1"/>
    <property type="molecule type" value="Genomic_DNA"/>
</dbReference>
<dbReference type="PANTHER" id="PTHR36920:SF1">
    <property type="entry name" value="OUTER MEMBRANE PROTEIN W"/>
    <property type="match status" value="1"/>
</dbReference>
<dbReference type="PANTHER" id="PTHR36920">
    <property type="match status" value="1"/>
</dbReference>
<dbReference type="Proteomes" id="UP000218263">
    <property type="component" value="Chromosome"/>
</dbReference>